<dbReference type="RefSeq" id="WP_379770271.1">
    <property type="nucleotide sequence ID" value="NZ_JBHSXI010000023.1"/>
</dbReference>
<name>A0ABD5UQQ4_9EURY</name>
<protein>
    <recommendedName>
        <fullName evidence="4">PGF-CTERM sorting domain-containing protein</fullName>
    </recommendedName>
</protein>
<proteinExistence type="predicted"/>
<reference evidence="2 3" key="1">
    <citation type="journal article" date="2019" name="Int. J. Syst. Evol. Microbiol.">
        <title>The Global Catalogue of Microorganisms (GCM) 10K type strain sequencing project: providing services to taxonomists for standard genome sequencing and annotation.</title>
        <authorList>
            <consortium name="The Broad Institute Genomics Platform"/>
            <consortium name="The Broad Institute Genome Sequencing Center for Infectious Disease"/>
            <person name="Wu L."/>
            <person name="Ma J."/>
        </authorList>
    </citation>
    <scope>NUCLEOTIDE SEQUENCE [LARGE SCALE GENOMIC DNA]</scope>
    <source>
        <strain evidence="2 3">Y73</strain>
    </source>
</reference>
<feature type="region of interest" description="Disordered" evidence="1">
    <location>
        <begin position="46"/>
        <end position="68"/>
    </location>
</feature>
<dbReference type="EMBL" id="JBHSXI010000023">
    <property type="protein sequence ID" value="MFC6890392.1"/>
    <property type="molecule type" value="Genomic_DNA"/>
</dbReference>
<dbReference type="Proteomes" id="UP001596333">
    <property type="component" value="Unassembled WGS sequence"/>
</dbReference>
<dbReference type="Gene3D" id="2.60.40.10">
    <property type="entry name" value="Immunoglobulins"/>
    <property type="match status" value="2"/>
</dbReference>
<keyword evidence="3" id="KW-1185">Reference proteome</keyword>
<sequence length="736" mass="76351">MKRSDLAVGVRLVSAALLIVALVAAGTAPVVGGAGELSGVTAPGIFDGSDDPTSAPGASVSGTPIGDAGVVAATDDEDAIRLRNELFLTDEAGTVGVTTRARVPDRVTELEVTVLSANDEPIAADGFERAADSDSGATVWAWDGETAAPSLTYAMDANDTVEEDGPLAASGTYRFVDAGDWALVQAPRIGASWSYTGEYDGQVRLDRENVVAGEGAASQSMAFLGEHEEHVHEADGQRYRLIVPDAADPAASPAEVFDAFDSASAALRVGALDDEVFAVAAPTGEVSWAVRGLQTGNADLWVRDVEPAGTADDVWTHEYVHTRQAFRTETSGRWITEASATYYAALFALDRGEAGFDEFERTLARGEREPDASAVLADPGTWEGNADYTKGALLAGEIDRRLRLATDGGASLATVVRDLNEDDERITNERILDAVESAAAEGGDDEVAAEIRADAERLTTTREGAETWDREAHADAFGETPSRVGYGLDDDGVRATGEYRDRPVARDPVELVAGETLALSVIASNTGGVAGTYDLSLTVDGEVVETRNGTLDAGDERVERFERTFTNPGEYAVRIGGETLTVVVSEPAPVLVRGVSTDRDRVTAGESVRVTATVGNDATIPAGSDVEISVDGETVETVPVRLDAAAEETIERTVTLGDSDAPDGSDAPGGPGEVTVRVAGPADAAETVVTVERDGPLGDVGDDDGVTDGGVPGFGPGVALASLCAAAALLAGRAER</sequence>
<evidence type="ECO:0008006" key="4">
    <source>
        <dbReference type="Google" id="ProtNLM"/>
    </source>
</evidence>
<organism evidence="2 3">
    <name type="scientific">Halorubrum trueperi</name>
    <dbReference type="NCBI Taxonomy" id="2004704"/>
    <lineage>
        <taxon>Archaea</taxon>
        <taxon>Methanobacteriati</taxon>
        <taxon>Methanobacteriota</taxon>
        <taxon>Stenosarchaea group</taxon>
        <taxon>Halobacteria</taxon>
        <taxon>Halobacteriales</taxon>
        <taxon>Haloferacaceae</taxon>
        <taxon>Halorubrum</taxon>
    </lineage>
</organism>
<feature type="region of interest" description="Disordered" evidence="1">
    <location>
        <begin position="654"/>
        <end position="674"/>
    </location>
</feature>
<gene>
    <name evidence="2" type="ORF">ACFQEY_15455</name>
</gene>
<dbReference type="InterPro" id="IPR013783">
    <property type="entry name" value="Ig-like_fold"/>
</dbReference>
<evidence type="ECO:0000313" key="2">
    <source>
        <dbReference type="EMBL" id="MFC6890392.1"/>
    </source>
</evidence>
<evidence type="ECO:0000256" key="1">
    <source>
        <dbReference type="SAM" id="MobiDB-lite"/>
    </source>
</evidence>
<feature type="compositionally biased region" description="Low complexity" evidence="1">
    <location>
        <begin position="657"/>
        <end position="666"/>
    </location>
</feature>
<dbReference type="AlphaFoldDB" id="A0ABD5UQQ4"/>
<accession>A0ABD5UQQ4</accession>
<comment type="caution">
    <text evidence="2">The sequence shown here is derived from an EMBL/GenBank/DDBJ whole genome shotgun (WGS) entry which is preliminary data.</text>
</comment>
<evidence type="ECO:0000313" key="3">
    <source>
        <dbReference type="Proteomes" id="UP001596333"/>
    </source>
</evidence>